<feature type="transmembrane region" description="Helical" evidence="8">
    <location>
        <begin position="424"/>
        <end position="445"/>
    </location>
</feature>
<evidence type="ECO:0000256" key="1">
    <source>
        <dbReference type="ARBA" id="ARBA00004429"/>
    </source>
</evidence>
<keyword evidence="4" id="KW-0997">Cell inner membrane</keyword>
<dbReference type="Gene3D" id="1.20.81.30">
    <property type="entry name" value="Type II secretion system (T2SS), domain F"/>
    <property type="match status" value="2"/>
</dbReference>
<protein>
    <recommendedName>
        <fullName evidence="9">Type II secretion system protein GspF domain-containing protein</fullName>
    </recommendedName>
</protein>
<evidence type="ECO:0000256" key="8">
    <source>
        <dbReference type="SAM" id="Phobius"/>
    </source>
</evidence>
<dbReference type="InterPro" id="IPR042094">
    <property type="entry name" value="T2SS_GspF_sf"/>
</dbReference>
<proteinExistence type="inferred from homology"/>
<dbReference type="InterPro" id="IPR018076">
    <property type="entry name" value="T2SS_GspF_dom"/>
</dbReference>
<gene>
    <name evidence="10" type="ORF">A3G33_02075</name>
</gene>
<sequence length="452" mass="49438">MAVPFPKFPDGSPHKKQFECRVRDRDNSTQVKNITVDANSKEDAIAKLQADGYLIVSVEESKASFSYFGFGNRSQVDELEKGDSESNEQSAFGKTKKKKSNFLTPLFYHVSTRDLISFAVQLSALLKAGIPLIRSIEIIQKGSNNLYLKDILKACIKNLSMGLSLSYALSEYPKVFPPIWQNLIEVGEMGGNLPQVLSEIAGYQESAAKLKSRVISAFFYPIVLSVLATAALSFLLLKIVPKFADIFKSQNMVLPPLTQFVVLASEILRKYTVAVALGVASIIASFVMVGKTSKGKFILDLIKLRIPIVGALNLEVAVARFCRGFTTLIRSGVPILQSLTIGGKLVENSVLEALILSAREGVRGGHGLGGQLESKRTFPVFMTQLISIGEEAGEMDRFLEVVAKYYEERVDTLLQRLATAVEPVMLVIMGAIIGVIVVSMFMPILDLSTGGR</sequence>
<evidence type="ECO:0000313" key="11">
    <source>
        <dbReference type="Proteomes" id="UP000178187"/>
    </source>
</evidence>
<feature type="domain" description="Type II secretion system protein GspF" evidence="9">
    <location>
        <begin position="321"/>
        <end position="443"/>
    </location>
</feature>
<accession>A0A1G1KT38</accession>
<feature type="transmembrane region" description="Helical" evidence="8">
    <location>
        <begin position="271"/>
        <end position="289"/>
    </location>
</feature>
<reference evidence="10 11" key="1">
    <citation type="journal article" date="2016" name="Nat. Commun.">
        <title>Thousands of microbial genomes shed light on interconnected biogeochemical processes in an aquifer system.</title>
        <authorList>
            <person name="Anantharaman K."/>
            <person name="Brown C.T."/>
            <person name="Hug L.A."/>
            <person name="Sharon I."/>
            <person name="Castelle C.J."/>
            <person name="Probst A.J."/>
            <person name="Thomas B.C."/>
            <person name="Singh A."/>
            <person name="Wilkins M.J."/>
            <person name="Karaoz U."/>
            <person name="Brodie E.L."/>
            <person name="Williams K.H."/>
            <person name="Hubbard S.S."/>
            <person name="Banfield J.F."/>
        </authorList>
    </citation>
    <scope>NUCLEOTIDE SEQUENCE [LARGE SCALE GENOMIC DNA]</scope>
</reference>
<comment type="similarity">
    <text evidence="2">Belongs to the GSP F family.</text>
</comment>
<dbReference type="AlphaFoldDB" id="A0A1G1KT38"/>
<feature type="transmembrane region" description="Helical" evidence="8">
    <location>
        <begin position="218"/>
        <end position="240"/>
    </location>
</feature>
<evidence type="ECO:0000256" key="5">
    <source>
        <dbReference type="ARBA" id="ARBA00022692"/>
    </source>
</evidence>
<name>A0A1G1KT38_9BACT</name>
<evidence type="ECO:0000259" key="9">
    <source>
        <dbReference type="Pfam" id="PF00482"/>
    </source>
</evidence>
<organism evidence="10 11">
    <name type="scientific">Candidatus Danuiimicrobium aquiferis</name>
    <dbReference type="NCBI Taxonomy" id="1801832"/>
    <lineage>
        <taxon>Bacteria</taxon>
        <taxon>Pseudomonadati</taxon>
        <taxon>Candidatus Omnitrophota</taxon>
        <taxon>Candidatus Danuiimicrobium</taxon>
    </lineage>
</organism>
<dbReference type="Proteomes" id="UP000178187">
    <property type="component" value="Unassembled WGS sequence"/>
</dbReference>
<evidence type="ECO:0000256" key="7">
    <source>
        <dbReference type="ARBA" id="ARBA00023136"/>
    </source>
</evidence>
<evidence type="ECO:0000313" key="10">
    <source>
        <dbReference type="EMBL" id="OGW96123.1"/>
    </source>
</evidence>
<keyword evidence="3" id="KW-1003">Cell membrane</keyword>
<evidence type="ECO:0000256" key="6">
    <source>
        <dbReference type="ARBA" id="ARBA00022989"/>
    </source>
</evidence>
<dbReference type="PANTHER" id="PTHR30012:SF0">
    <property type="entry name" value="TYPE II SECRETION SYSTEM PROTEIN F-RELATED"/>
    <property type="match status" value="1"/>
</dbReference>
<evidence type="ECO:0000256" key="3">
    <source>
        <dbReference type="ARBA" id="ARBA00022475"/>
    </source>
</evidence>
<evidence type="ECO:0000256" key="2">
    <source>
        <dbReference type="ARBA" id="ARBA00005745"/>
    </source>
</evidence>
<dbReference type="Pfam" id="PF00482">
    <property type="entry name" value="T2SSF"/>
    <property type="match status" value="2"/>
</dbReference>
<dbReference type="InterPro" id="IPR003004">
    <property type="entry name" value="GspF/PilC"/>
</dbReference>
<keyword evidence="6 8" id="KW-1133">Transmembrane helix</keyword>
<dbReference type="GO" id="GO:0005886">
    <property type="term" value="C:plasma membrane"/>
    <property type="evidence" value="ECO:0007669"/>
    <property type="project" value="UniProtKB-SubCell"/>
</dbReference>
<evidence type="ECO:0000256" key="4">
    <source>
        <dbReference type="ARBA" id="ARBA00022519"/>
    </source>
</evidence>
<keyword evidence="5 8" id="KW-0812">Transmembrane</keyword>
<dbReference type="FunFam" id="1.20.81.30:FF:000001">
    <property type="entry name" value="Type II secretion system protein F"/>
    <property type="match status" value="1"/>
</dbReference>
<keyword evidence="7 8" id="KW-0472">Membrane</keyword>
<dbReference type="PRINTS" id="PR00812">
    <property type="entry name" value="BCTERIALGSPF"/>
</dbReference>
<dbReference type="EMBL" id="MHFR01000053">
    <property type="protein sequence ID" value="OGW96123.1"/>
    <property type="molecule type" value="Genomic_DNA"/>
</dbReference>
<feature type="domain" description="Type II secretion system protein GspF" evidence="9">
    <location>
        <begin position="118"/>
        <end position="241"/>
    </location>
</feature>
<comment type="subcellular location">
    <subcellularLocation>
        <location evidence="1">Cell inner membrane</location>
        <topology evidence="1">Multi-pass membrane protein</topology>
    </subcellularLocation>
</comment>
<dbReference type="PANTHER" id="PTHR30012">
    <property type="entry name" value="GENERAL SECRETION PATHWAY PROTEIN"/>
    <property type="match status" value="1"/>
</dbReference>
<comment type="caution">
    <text evidence="10">The sequence shown here is derived from an EMBL/GenBank/DDBJ whole genome shotgun (WGS) entry which is preliminary data.</text>
</comment>